<evidence type="ECO:0000256" key="2">
    <source>
        <dbReference type="SAM" id="SignalP"/>
    </source>
</evidence>
<evidence type="ECO:0000313" key="3">
    <source>
        <dbReference type="EMBL" id="KAK7458695.1"/>
    </source>
</evidence>
<accession>A0ABR1JD42</accession>
<organism evidence="3 4">
    <name type="scientific">Marasmiellus scandens</name>
    <dbReference type="NCBI Taxonomy" id="2682957"/>
    <lineage>
        <taxon>Eukaryota</taxon>
        <taxon>Fungi</taxon>
        <taxon>Dikarya</taxon>
        <taxon>Basidiomycota</taxon>
        <taxon>Agaricomycotina</taxon>
        <taxon>Agaricomycetes</taxon>
        <taxon>Agaricomycetidae</taxon>
        <taxon>Agaricales</taxon>
        <taxon>Marasmiineae</taxon>
        <taxon>Omphalotaceae</taxon>
        <taxon>Marasmiellus</taxon>
    </lineage>
</organism>
<reference evidence="3 4" key="1">
    <citation type="submission" date="2024-01" db="EMBL/GenBank/DDBJ databases">
        <title>A draft genome for the cacao thread blight pathogen Marasmiellus scandens.</title>
        <authorList>
            <person name="Baruah I.K."/>
            <person name="Leung J."/>
            <person name="Bukari Y."/>
            <person name="Amoako-Attah I."/>
            <person name="Meinhardt L.W."/>
            <person name="Bailey B.A."/>
            <person name="Cohen S.P."/>
        </authorList>
    </citation>
    <scope>NUCLEOTIDE SEQUENCE [LARGE SCALE GENOMIC DNA]</scope>
    <source>
        <strain evidence="3 4">GH-19</strain>
    </source>
</reference>
<feature type="compositionally biased region" description="Polar residues" evidence="1">
    <location>
        <begin position="93"/>
        <end position="113"/>
    </location>
</feature>
<evidence type="ECO:0000256" key="1">
    <source>
        <dbReference type="SAM" id="MobiDB-lite"/>
    </source>
</evidence>
<protein>
    <submittedName>
        <fullName evidence="3">Uncharacterized protein</fullName>
    </submittedName>
</protein>
<keyword evidence="4" id="KW-1185">Reference proteome</keyword>
<comment type="caution">
    <text evidence="3">The sequence shown here is derived from an EMBL/GenBank/DDBJ whole genome shotgun (WGS) entry which is preliminary data.</text>
</comment>
<keyword evidence="2" id="KW-0732">Signal</keyword>
<sequence>MFSKIVSSASFVLALSVYANAHTLMTPALGVQGAGARSDVQVLGKKGASCGDMDVAANIDTSTPVAAAPDGTFTVTATNFNRRRDGSRELTATADSTGTGNSFNAPVTVSQNGDPKPKELGSDQIVASLPAGMTCTGGASGNLCLVSFVNGAIQGFGNCVVVSQDAAGTAASGTSAAGTAVNGNAAAGTSATGTDATGTSATGTDTTGAGNVASGSVASTANTAGIDSTGTGAVAGNAASGSVASTANTAGTGVAGTDSTGTGAIAGNAASGSVASTAGSALPQTGASAPAAAQVQPSQAGTRAARALLAALEARGEDDLDVQIVKRALADWIWA</sequence>
<name>A0ABR1JD42_9AGAR</name>
<feature type="region of interest" description="Disordered" evidence="1">
    <location>
        <begin position="84"/>
        <end position="121"/>
    </location>
</feature>
<gene>
    <name evidence="3" type="ORF">VKT23_009694</name>
</gene>
<proteinExistence type="predicted"/>
<evidence type="ECO:0000313" key="4">
    <source>
        <dbReference type="Proteomes" id="UP001498398"/>
    </source>
</evidence>
<feature type="chain" id="PRO_5045792685" evidence="2">
    <location>
        <begin position="22"/>
        <end position="335"/>
    </location>
</feature>
<dbReference type="Proteomes" id="UP001498398">
    <property type="component" value="Unassembled WGS sequence"/>
</dbReference>
<dbReference type="EMBL" id="JBANRG010000017">
    <property type="protein sequence ID" value="KAK7458695.1"/>
    <property type="molecule type" value="Genomic_DNA"/>
</dbReference>
<feature type="signal peptide" evidence="2">
    <location>
        <begin position="1"/>
        <end position="21"/>
    </location>
</feature>
<feature type="region of interest" description="Disordered" evidence="1">
    <location>
        <begin position="188"/>
        <end position="211"/>
    </location>
</feature>